<evidence type="ECO:0000313" key="3">
    <source>
        <dbReference type="Proteomes" id="UP001159363"/>
    </source>
</evidence>
<feature type="region of interest" description="Disordered" evidence="1">
    <location>
        <begin position="1"/>
        <end position="28"/>
    </location>
</feature>
<name>A0ABQ9GQ99_9NEOP</name>
<organism evidence="2 3">
    <name type="scientific">Dryococelus australis</name>
    <dbReference type="NCBI Taxonomy" id="614101"/>
    <lineage>
        <taxon>Eukaryota</taxon>
        <taxon>Metazoa</taxon>
        <taxon>Ecdysozoa</taxon>
        <taxon>Arthropoda</taxon>
        <taxon>Hexapoda</taxon>
        <taxon>Insecta</taxon>
        <taxon>Pterygota</taxon>
        <taxon>Neoptera</taxon>
        <taxon>Polyneoptera</taxon>
        <taxon>Phasmatodea</taxon>
        <taxon>Verophasmatodea</taxon>
        <taxon>Anareolatae</taxon>
        <taxon>Phasmatidae</taxon>
        <taxon>Eurycanthinae</taxon>
        <taxon>Dryococelus</taxon>
    </lineage>
</organism>
<comment type="caution">
    <text evidence="2">The sequence shown here is derived from an EMBL/GenBank/DDBJ whole genome shotgun (WGS) entry which is preliminary data.</text>
</comment>
<dbReference type="EMBL" id="JARBHB010000010">
    <property type="protein sequence ID" value="KAJ8874216.1"/>
    <property type="molecule type" value="Genomic_DNA"/>
</dbReference>
<reference evidence="2 3" key="1">
    <citation type="submission" date="2023-02" db="EMBL/GenBank/DDBJ databases">
        <title>LHISI_Scaffold_Assembly.</title>
        <authorList>
            <person name="Stuart O.P."/>
            <person name="Cleave R."/>
            <person name="Magrath M.J.L."/>
            <person name="Mikheyev A.S."/>
        </authorList>
    </citation>
    <scope>NUCLEOTIDE SEQUENCE [LARGE SCALE GENOMIC DNA]</scope>
    <source>
        <strain evidence="2">Daus_M_001</strain>
        <tissue evidence="2">Leg muscle</tissue>
    </source>
</reference>
<gene>
    <name evidence="2" type="ORF">PR048_025058</name>
</gene>
<accession>A0ABQ9GQ99</accession>
<sequence length="883" mass="97297">MEHRRNKKGGKRENLPRKPPTSGTPARFPWKLARPQAIFCSILTRIDEAQAKWRTLKNVKPSIAVVQKLEVPRLACSLPPPPANRAQLRMWESCQAMPLVGGFSRRSPVSPALVFRRCSILISVTLIGSQDLNSVVTGVVMGACSHTLKASHSFRRQVGTWAIEALLRPGHDNRAQLTGPGFLRVGQGTACARTAARRIHRLWVHDLLERERDPNPPPALCAFCSIVAGAEEPAQLQGAPDAIEVSAGVKTASEAGLPPSPTAVQASPYTSPRLAAAALLAGQFLPAADSRRARFAAAARIRANVTPVIIAFPALYGQISYQTARLRPKANRAQSPAGLPLDFRKWESCPDDEVGQRVFSPLHSGAAPYSRRFNIIYSQDLAAEEDATCIQAHLEEGIQKCSFYREQPVRTQTCRNLHSNPGTLVPRAGLQSTALQSRRLPFRWSILVFYRSELSPSFIQLPARRAVAISIVSERLSESFNAPRVPLRERGPRAPLVEPKIRRANCDGCEVVRTFRSPLLPQPAVGVTHWYSGRAGMVRRLGANATRRELAGAEERCGGRVRGEVKDTVETPFMLGTARQREHSARVLLQCDNLQRYAKTCVAVGLSPAKILRVQSPFQQRTSILPTKPRVQNEHPPSCQQPSDPRIVAGSGLVHENGFVKAQTAFHHSLKTYGSTMRAAVRRLASHLGEPGSIPDVVESGFWHVGIVTDDAADHRDLKSMDDPSSLHTEIQAYSIIFHLLTTCQLSGRNYHHGDSASPLFTSCNFLQSSFVVPVEVTQGHGTILDYLTSSPSRFFLSFVDITWTEDNRLRRQYQTSSRHNIIVYGDGHVEQYQCSSDVLKRHSAPDGPHAKCSACEGLNMYLWKGVTVCICVSGCSRVTEHF</sequence>
<protein>
    <submittedName>
        <fullName evidence="2">Uncharacterized protein</fullName>
    </submittedName>
</protein>
<evidence type="ECO:0000256" key="1">
    <source>
        <dbReference type="SAM" id="MobiDB-lite"/>
    </source>
</evidence>
<evidence type="ECO:0000313" key="2">
    <source>
        <dbReference type="EMBL" id="KAJ8874216.1"/>
    </source>
</evidence>
<keyword evidence="3" id="KW-1185">Reference proteome</keyword>
<feature type="compositionally biased region" description="Basic residues" evidence="1">
    <location>
        <begin position="1"/>
        <end position="10"/>
    </location>
</feature>
<proteinExistence type="predicted"/>
<dbReference type="Proteomes" id="UP001159363">
    <property type="component" value="Chromosome 9"/>
</dbReference>